<evidence type="ECO:0000256" key="6">
    <source>
        <dbReference type="ARBA" id="ARBA00012754"/>
    </source>
</evidence>
<keyword evidence="12" id="KW-0326">Glycosidase</keyword>
<evidence type="ECO:0000256" key="11">
    <source>
        <dbReference type="ARBA" id="ARBA00023228"/>
    </source>
</evidence>
<evidence type="ECO:0000256" key="15">
    <source>
        <dbReference type="ARBA" id="ARBA00041614"/>
    </source>
</evidence>
<dbReference type="Pfam" id="PF17786">
    <property type="entry name" value="Mannosidase_ig"/>
    <property type="match status" value="1"/>
</dbReference>
<keyword evidence="8 16" id="KW-0732">Signal</keyword>
<evidence type="ECO:0000256" key="16">
    <source>
        <dbReference type="SAM" id="SignalP"/>
    </source>
</evidence>
<feature type="domain" description="Glycoside hydrolase family 2 immunoglobulin-like beta-sandwich" evidence="17">
    <location>
        <begin position="213"/>
        <end position="319"/>
    </location>
</feature>
<dbReference type="InterPro" id="IPR041625">
    <property type="entry name" value="Beta-mannosidase_Ig"/>
</dbReference>
<evidence type="ECO:0000259" key="20">
    <source>
        <dbReference type="Pfam" id="PF22666"/>
    </source>
</evidence>
<dbReference type="InterPro" id="IPR008979">
    <property type="entry name" value="Galactose-bd-like_sf"/>
</dbReference>
<comment type="similarity">
    <text evidence="13">Belongs to the glycosyl hydrolase 2 family. Beta-mannosidase B subfamily.</text>
</comment>
<dbReference type="GO" id="GO:0005576">
    <property type="term" value="C:extracellular region"/>
    <property type="evidence" value="ECO:0007669"/>
    <property type="project" value="UniProtKB-SubCell"/>
</dbReference>
<evidence type="ECO:0000313" key="21">
    <source>
        <dbReference type="EMBL" id="QHS60763.1"/>
    </source>
</evidence>
<evidence type="ECO:0000256" key="12">
    <source>
        <dbReference type="ARBA" id="ARBA00023295"/>
    </source>
</evidence>
<reference evidence="21 22" key="1">
    <citation type="submission" date="2020-01" db="EMBL/GenBank/DDBJ databases">
        <title>Complete genome sequence of Chitinophaga sp. H33E-04 isolated from quinoa roots.</title>
        <authorList>
            <person name="Weon H.-Y."/>
            <person name="Lee S.A."/>
        </authorList>
    </citation>
    <scope>NUCLEOTIDE SEQUENCE [LARGE SCALE GENOMIC DNA]</scope>
    <source>
        <strain evidence="21 22">H33E-04</strain>
    </source>
</reference>
<dbReference type="InterPro" id="IPR006102">
    <property type="entry name" value="Ig-like_GH2"/>
</dbReference>
<dbReference type="GO" id="GO:0006516">
    <property type="term" value="P:glycoprotein catabolic process"/>
    <property type="evidence" value="ECO:0007669"/>
    <property type="project" value="TreeGrafter"/>
</dbReference>
<evidence type="ECO:0000256" key="4">
    <source>
        <dbReference type="ARBA" id="ARBA00004740"/>
    </source>
</evidence>
<evidence type="ECO:0000256" key="8">
    <source>
        <dbReference type="ARBA" id="ARBA00022729"/>
    </source>
</evidence>
<evidence type="ECO:0000256" key="3">
    <source>
        <dbReference type="ARBA" id="ARBA00004613"/>
    </source>
</evidence>
<dbReference type="Gene3D" id="3.20.20.80">
    <property type="entry name" value="Glycosidases"/>
    <property type="match status" value="1"/>
</dbReference>
<evidence type="ECO:0000256" key="5">
    <source>
        <dbReference type="ARBA" id="ARBA00011738"/>
    </source>
</evidence>
<dbReference type="Proteomes" id="UP000476411">
    <property type="component" value="Chromosome"/>
</dbReference>
<feature type="domain" description="Mannosidase Ig/CBM-like" evidence="19">
    <location>
        <begin position="678"/>
        <end position="765"/>
    </location>
</feature>
<dbReference type="Pfam" id="PF17753">
    <property type="entry name" value="Ig_mannosidase"/>
    <property type="match status" value="1"/>
</dbReference>
<evidence type="ECO:0000256" key="7">
    <source>
        <dbReference type="ARBA" id="ARBA00022525"/>
    </source>
</evidence>
<evidence type="ECO:0000259" key="17">
    <source>
        <dbReference type="Pfam" id="PF00703"/>
    </source>
</evidence>
<feature type="chain" id="PRO_5025652083" description="Beta-mannosidase B" evidence="16">
    <location>
        <begin position="23"/>
        <end position="899"/>
    </location>
</feature>
<evidence type="ECO:0000259" key="18">
    <source>
        <dbReference type="Pfam" id="PF17753"/>
    </source>
</evidence>
<keyword evidence="22" id="KW-1185">Reference proteome</keyword>
<evidence type="ECO:0000259" key="19">
    <source>
        <dbReference type="Pfam" id="PF17786"/>
    </source>
</evidence>
<organism evidence="21 22">
    <name type="scientific">Chitinophaga agri</name>
    <dbReference type="NCBI Taxonomy" id="2703787"/>
    <lineage>
        <taxon>Bacteria</taxon>
        <taxon>Pseudomonadati</taxon>
        <taxon>Bacteroidota</taxon>
        <taxon>Chitinophagia</taxon>
        <taxon>Chitinophagales</taxon>
        <taxon>Chitinophagaceae</taxon>
        <taxon>Chitinophaga</taxon>
    </lineage>
</organism>
<dbReference type="GO" id="GO:0005764">
    <property type="term" value="C:lysosome"/>
    <property type="evidence" value="ECO:0007669"/>
    <property type="project" value="UniProtKB-SubCell"/>
</dbReference>
<evidence type="ECO:0000313" key="22">
    <source>
        <dbReference type="Proteomes" id="UP000476411"/>
    </source>
</evidence>
<keyword evidence="7" id="KW-0964">Secreted</keyword>
<evidence type="ECO:0000256" key="10">
    <source>
        <dbReference type="ARBA" id="ARBA00023180"/>
    </source>
</evidence>
<gene>
    <name evidence="21" type="ORF">GWR21_14520</name>
</gene>
<feature type="domain" description="Beta-mannosidase Ig-fold" evidence="18">
    <location>
        <begin position="828"/>
        <end position="896"/>
    </location>
</feature>
<evidence type="ECO:0000256" key="9">
    <source>
        <dbReference type="ARBA" id="ARBA00022801"/>
    </source>
</evidence>
<evidence type="ECO:0000256" key="2">
    <source>
        <dbReference type="ARBA" id="ARBA00004371"/>
    </source>
</evidence>
<dbReference type="FunFam" id="3.20.20.80:FF:000050">
    <property type="entry name" value="Beta-mannosidase B"/>
    <property type="match status" value="1"/>
</dbReference>
<comment type="catalytic activity">
    <reaction evidence="1">
        <text>Hydrolysis of terminal, non-reducing beta-D-mannose residues in beta-D-mannosides.</text>
        <dbReference type="EC" id="3.2.1.25"/>
    </reaction>
</comment>
<proteinExistence type="inferred from homology"/>
<evidence type="ECO:0000256" key="1">
    <source>
        <dbReference type="ARBA" id="ARBA00000829"/>
    </source>
</evidence>
<dbReference type="SUPFAM" id="SSF49785">
    <property type="entry name" value="Galactose-binding domain-like"/>
    <property type="match status" value="1"/>
</dbReference>
<dbReference type="GO" id="GO:0004567">
    <property type="term" value="F:beta-mannosidase activity"/>
    <property type="evidence" value="ECO:0007669"/>
    <property type="project" value="UniProtKB-EC"/>
</dbReference>
<comment type="pathway">
    <text evidence="4">Glycan metabolism; N-glycan degradation.</text>
</comment>
<dbReference type="EMBL" id="CP048113">
    <property type="protein sequence ID" value="QHS60763.1"/>
    <property type="molecule type" value="Genomic_DNA"/>
</dbReference>
<keyword evidence="10" id="KW-0325">Glycoprotein</keyword>
<dbReference type="InterPro" id="IPR013783">
    <property type="entry name" value="Ig-like_fold"/>
</dbReference>
<evidence type="ECO:0000256" key="14">
    <source>
        <dbReference type="ARBA" id="ARBA00041069"/>
    </source>
</evidence>
<dbReference type="InterPro" id="IPR017853">
    <property type="entry name" value="GH"/>
</dbReference>
<dbReference type="KEGG" id="chih:GWR21_14520"/>
<evidence type="ECO:0000256" key="13">
    <source>
        <dbReference type="ARBA" id="ARBA00038429"/>
    </source>
</evidence>
<dbReference type="PANTHER" id="PTHR43730:SF1">
    <property type="entry name" value="BETA-MANNOSIDASE"/>
    <property type="match status" value="1"/>
</dbReference>
<dbReference type="InterPro" id="IPR041447">
    <property type="entry name" value="Mannosidase_ig"/>
</dbReference>
<dbReference type="FunFam" id="2.60.120.260:FF:000060">
    <property type="entry name" value="Probable beta-mannosidase"/>
    <property type="match status" value="1"/>
</dbReference>
<dbReference type="InterPro" id="IPR036156">
    <property type="entry name" value="Beta-gal/glucu_dom_sf"/>
</dbReference>
<sequence length="899" mass="102904">MKNKLQYILLLCLCMLAQYSYAQYNILLNGQWQFADADDTIWRSATVPGTVHTDLMGHQLIPDPFVGMNEKAVAWVDKKDWIYRRNVEISADFINHDVITLNMAQLDTYADVYVNGQLVLKSDNMFVGQTVNVKQWLHTGQNEVRVYFHSPVRYDMQRFLQDRLVYPAGNDASDIPLSIYARKAPYHYGWDWGPRLVTSGISGNISLVASDGTRIENIWLQQQSLTDKSATVNAVITFETARAGKYTVKVASRNDAFSPVIVKQQLEAGSQQVIIPVRIKDPVRWWPNGLGDPFLYTIDVTVNDGSGDVAGERLDIGLRTIEVVNKPDSLGESFYVKVNGKPVFMKGANYIPLDNFAPRVTHHQYEQLFNNMKASHFNMVRVWGGGAYEKDIFYDLADRNGILVWQDFMFACTVYPSDTAFLENVKKEAEYNIKRLRNHPSLALWCGNNEVAVAIKNWGWRNGYGYSDMQWNTLLSGYDTLFKSLLPQQVHTLDAGRFYFHSSPISNWGRKEDFTKGDNHYWGVWHGMEWFESFNTHVPRFMSEYGFQSFPDIHTIKSFAGEKDRDIYSPVMLSHQKSGNRGNAAISTYLDHYYREPKDFESLLYVGQVLQADGMRIGIEAHRRNMPYCMGTLYWQLNDCWPGPSWSGIDYYGRWKALQYFVKKAFEPVIVSNVVDNGKLQTWLITDVPQDQPVTLDMQLLDLEGKVLWQQSVKDVRLTGAESKLRHEIAVSEILKGQDEQKVIFYTKVVKKGKLLTENVYYFANARTMELPDPGIQTKVIVDTSSNSVVKNETYIPGSYQKEVLYEEEKKMPHKNNVADSGNAVSLSKTLNITLSADRLARNVYLLLSNMPESQFSDNYFDLLPGRTVTVTVQVPSKISLEEIQKQLKIISLRDTFKN</sequence>
<accession>A0A6B9ZJH6</accession>
<comment type="subunit">
    <text evidence="5">Homodimer.</text>
</comment>
<comment type="subcellular location">
    <subcellularLocation>
        <location evidence="2">Lysosome</location>
    </subcellularLocation>
    <subcellularLocation>
        <location evidence="3">Secreted</location>
    </subcellularLocation>
</comment>
<dbReference type="Pfam" id="PF00703">
    <property type="entry name" value="Glyco_hydro_2"/>
    <property type="match status" value="1"/>
</dbReference>
<dbReference type="EC" id="3.2.1.25" evidence="6"/>
<name>A0A6B9ZJH6_9BACT</name>
<dbReference type="Pfam" id="PF22666">
    <property type="entry name" value="Glyco_hydro_2_N2"/>
    <property type="match status" value="1"/>
</dbReference>
<dbReference type="InterPro" id="IPR054593">
    <property type="entry name" value="Beta-mannosidase-like_N2"/>
</dbReference>
<dbReference type="SUPFAM" id="SSF51445">
    <property type="entry name" value="(Trans)glycosidases"/>
    <property type="match status" value="1"/>
</dbReference>
<dbReference type="RefSeq" id="WP_162332449.1">
    <property type="nucleotide sequence ID" value="NZ_CP048113.1"/>
</dbReference>
<dbReference type="PANTHER" id="PTHR43730">
    <property type="entry name" value="BETA-MANNOSIDASE"/>
    <property type="match status" value="1"/>
</dbReference>
<keyword evidence="11" id="KW-0458">Lysosome</keyword>
<dbReference type="InterPro" id="IPR050887">
    <property type="entry name" value="Beta-mannosidase_GH2"/>
</dbReference>
<dbReference type="SUPFAM" id="SSF49303">
    <property type="entry name" value="beta-Galactosidase/glucuronidase domain"/>
    <property type="match status" value="3"/>
</dbReference>
<dbReference type="Gene3D" id="2.60.120.260">
    <property type="entry name" value="Galactose-binding domain-like"/>
    <property type="match status" value="1"/>
</dbReference>
<dbReference type="AlphaFoldDB" id="A0A6B9ZJH6"/>
<protein>
    <recommendedName>
        <fullName evidence="14">Beta-mannosidase B</fullName>
        <ecNumber evidence="6">3.2.1.25</ecNumber>
    </recommendedName>
    <alternativeName>
        <fullName evidence="15">Mannanase B</fullName>
    </alternativeName>
</protein>
<feature type="signal peptide" evidence="16">
    <location>
        <begin position="1"/>
        <end position="22"/>
    </location>
</feature>
<feature type="domain" description="Beta-mannosidase-like galactose-binding" evidence="20">
    <location>
        <begin position="32"/>
        <end position="201"/>
    </location>
</feature>
<keyword evidence="9 21" id="KW-0378">Hydrolase</keyword>
<dbReference type="GO" id="GO:0005975">
    <property type="term" value="P:carbohydrate metabolic process"/>
    <property type="evidence" value="ECO:0007669"/>
    <property type="project" value="InterPro"/>
</dbReference>
<dbReference type="Gene3D" id="2.60.40.10">
    <property type="entry name" value="Immunoglobulins"/>
    <property type="match status" value="3"/>
</dbReference>